<organism evidence="1 2">
    <name type="scientific">Flagellimonas spongiicola</name>
    <dbReference type="NCBI Taxonomy" id="2942208"/>
    <lineage>
        <taxon>Bacteria</taxon>
        <taxon>Pseudomonadati</taxon>
        <taxon>Bacteroidota</taxon>
        <taxon>Flavobacteriia</taxon>
        <taxon>Flavobacteriales</taxon>
        <taxon>Flavobacteriaceae</taxon>
        <taxon>Flagellimonas</taxon>
    </lineage>
</organism>
<reference evidence="1 2" key="1">
    <citation type="submission" date="2022-05" db="EMBL/GenBank/DDBJ databases">
        <authorList>
            <person name="Park J.-S."/>
        </authorList>
    </citation>
    <scope>NUCLEOTIDE SEQUENCE [LARGE SCALE GENOMIC DNA]</scope>
    <source>
        <strain evidence="1 2">2012CJ35-5</strain>
    </source>
</reference>
<dbReference type="InterPro" id="IPR005623">
    <property type="entry name" value="Chaperone_NapD_NO3_reduct"/>
</dbReference>
<name>A0ABT0PTF7_9FLAO</name>
<evidence type="ECO:0000313" key="1">
    <source>
        <dbReference type="EMBL" id="MCL6274673.1"/>
    </source>
</evidence>
<comment type="caution">
    <text evidence="1">The sequence shown here is derived from an EMBL/GenBank/DDBJ whole genome shotgun (WGS) entry which is preliminary data.</text>
</comment>
<evidence type="ECO:0000313" key="2">
    <source>
        <dbReference type="Proteomes" id="UP001203607"/>
    </source>
</evidence>
<dbReference type="Pfam" id="PF03927">
    <property type="entry name" value="NapD"/>
    <property type="match status" value="1"/>
</dbReference>
<dbReference type="RefSeq" id="WP_249657862.1">
    <property type="nucleotide sequence ID" value="NZ_JAMFMA010000003.1"/>
</dbReference>
<dbReference type="Gene3D" id="3.30.70.920">
    <property type="match status" value="1"/>
</dbReference>
<gene>
    <name evidence="1" type="ORF">M3P19_11680</name>
</gene>
<sequence length="79" mass="8988">MPIKSYLVHPNLGKKQLLHTALSQIEQCEVIPAENENLLILVTETQNKTEEENLQERLSLLKDIKLMALVSGFNTPKTF</sequence>
<dbReference type="Proteomes" id="UP001203607">
    <property type="component" value="Unassembled WGS sequence"/>
</dbReference>
<keyword evidence="2" id="KW-1185">Reference proteome</keyword>
<protein>
    <submittedName>
        <fullName evidence="1">Uncharacterized protein</fullName>
    </submittedName>
</protein>
<dbReference type="EMBL" id="JAMFMA010000003">
    <property type="protein sequence ID" value="MCL6274673.1"/>
    <property type="molecule type" value="Genomic_DNA"/>
</dbReference>
<proteinExistence type="predicted"/>
<accession>A0ABT0PTF7</accession>